<name>A0A8I6RK62_CIMLE</name>
<keyword evidence="2 3" id="KW-0663">Pyridoxal phosphate</keyword>
<dbReference type="OrthoDB" id="10261433at2759"/>
<dbReference type="SUPFAM" id="SSF53383">
    <property type="entry name" value="PLP-dependent transferases"/>
    <property type="match status" value="1"/>
</dbReference>
<reference evidence="4" key="1">
    <citation type="submission" date="2022-01" db="UniProtKB">
        <authorList>
            <consortium name="EnsemblMetazoa"/>
        </authorList>
    </citation>
    <scope>IDENTIFICATION</scope>
</reference>
<dbReference type="InterPro" id="IPR015422">
    <property type="entry name" value="PyrdxlP-dep_Trfase_small"/>
</dbReference>
<dbReference type="KEGG" id="clec:106664015"/>
<dbReference type="OMA" id="GAIETMK"/>
<protein>
    <submittedName>
        <fullName evidence="4">Uncharacterized protein</fullName>
    </submittedName>
</protein>
<dbReference type="InterPro" id="IPR049704">
    <property type="entry name" value="Aminotrans_3_PPA_site"/>
</dbReference>
<evidence type="ECO:0000256" key="3">
    <source>
        <dbReference type="RuleBase" id="RU003560"/>
    </source>
</evidence>
<dbReference type="PANTHER" id="PTHR45688">
    <property type="match status" value="1"/>
</dbReference>
<dbReference type="PROSITE" id="PS00600">
    <property type="entry name" value="AA_TRANSFER_CLASS_3"/>
    <property type="match status" value="1"/>
</dbReference>
<proteinExistence type="inferred from homology"/>
<dbReference type="GO" id="GO:0030170">
    <property type="term" value="F:pyridoxal phosphate binding"/>
    <property type="evidence" value="ECO:0007669"/>
    <property type="project" value="InterPro"/>
</dbReference>
<dbReference type="InterPro" id="IPR005814">
    <property type="entry name" value="Aminotrans_3"/>
</dbReference>
<dbReference type="Proteomes" id="UP000494040">
    <property type="component" value="Unassembled WGS sequence"/>
</dbReference>
<evidence type="ECO:0000256" key="1">
    <source>
        <dbReference type="ARBA" id="ARBA00008954"/>
    </source>
</evidence>
<dbReference type="InterPro" id="IPR015424">
    <property type="entry name" value="PyrdxlP-dep_Trfase"/>
</dbReference>
<sequence length="436" mass="48304">MEALEQMPKSDTIKLRKRHIGESCELFFRANPLKITRGKGQFMYDEKGEKYLDCLNNVAHVGHCDDTVVRKSAEQMSILNTNNRFLHDNLVLCAERLSNTFPEHLSVCFFTNSGSEANDLALRIARAYTKQQDIICLEYAYHGHLSSLIDISPYKFKAGQFPKKEWVHVAPIPDAYRGKYCNESIETMGGKYAQDVADIIKNAENSGRKIAAFIAESAPSCAGQIILPPNYLKNVYKQVHAAGGVCIADEVQVGFGRVGTNYWAFQAQGVVPDIVTVGKSMGNGHPVAAVITTDEIAKKIDIEYFNTFGGNPVSCAASLAVMEVVERDNLMRNAYEVGKYVLAGLTKLKEKHSIIGDVRGHGLFIGIELVSNRVTKEPATEKARLVVTRLRELRILLSTDGPYRNVLKFKPPMVFTKGDGDHLISTLDKALSEINS</sequence>
<evidence type="ECO:0000313" key="4">
    <source>
        <dbReference type="EnsemblMetazoa" id="XP_014244846.1"/>
    </source>
</evidence>
<keyword evidence="5" id="KW-1185">Reference proteome</keyword>
<dbReference type="PANTHER" id="PTHR45688:SF13">
    <property type="entry name" value="ALANINE--GLYOXYLATE AMINOTRANSFERASE 2-LIKE"/>
    <property type="match status" value="1"/>
</dbReference>
<comment type="similarity">
    <text evidence="1 3">Belongs to the class-III pyridoxal-phosphate-dependent aminotransferase family.</text>
</comment>
<dbReference type="Gene3D" id="3.90.1150.10">
    <property type="entry name" value="Aspartate Aminotransferase, domain 1"/>
    <property type="match status" value="1"/>
</dbReference>
<dbReference type="AlphaFoldDB" id="A0A8I6RK62"/>
<dbReference type="EnsemblMetazoa" id="XM_014389360.2">
    <property type="protein sequence ID" value="XP_014244846.1"/>
    <property type="gene ID" value="LOC106664015"/>
</dbReference>
<gene>
    <name evidence="4" type="primary">106664015</name>
</gene>
<dbReference type="Pfam" id="PF00202">
    <property type="entry name" value="Aminotran_3"/>
    <property type="match status" value="1"/>
</dbReference>
<evidence type="ECO:0000256" key="2">
    <source>
        <dbReference type="ARBA" id="ARBA00022898"/>
    </source>
</evidence>
<dbReference type="Gene3D" id="3.40.640.10">
    <property type="entry name" value="Type I PLP-dependent aspartate aminotransferase-like (Major domain)"/>
    <property type="match status" value="1"/>
</dbReference>
<dbReference type="GO" id="GO:0005739">
    <property type="term" value="C:mitochondrion"/>
    <property type="evidence" value="ECO:0007669"/>
    <property type="project" value="TreeGrafter"/>
</dbReference>
<dbReference type="InterPro" id="IPR015421">
    <property type="entry name" value="PyrdxlP-dep_Trfase_major"/>
</dbReference>
<dbReference type="PIRSF" id="PIRSF000521">
    <property type="entry name" value="Transaminase_4ab_Lys_Orn"/>
    <property type="match status" value="1"/>
</dbReference>
<organism evidence="4 5">
    <name type="scientific">Cimex lectularius</name>
    <name type="common">Bed bug</name>
    <name type="synonym">Acanthia lectularia</name>
    <dbReference type="NCBI Taxonomy" id="79782"/>
    <lineage>
        <taxon>Eukaryota</taxon>
        <taxon>Metazoa</taxon>
        <taxon>Ecdysozoa</taxon>
        <taxon>Arthropoda</taxon>
        <taxon>Hexapoda</taxon>
        <taxon>Insecta</taxon>
        <taxon>Pterygota</taxon>
        <taxon>Neoptera</taxon>
        <taxon>Paraneoptera</taxon>
        <taxon>Hemiptera</taxon>
        <taxon>Heteroptera</taxon>
        <taxon>Panheteroptera</taxon>
        <taxon>Cimicomorpha</taxon>
        <taxon>Cimicidae</taxon>
        <taxon>Cimex</taxon>
    </lineage>
</organism>
<evidence type="ECO:0000313" key="5">
    <source>
        <dbReference type="Proteomes" id="UP000494040"/>
    </source>
</evidence>
<dbReference type="CDD" id="cd00610">
    <property type="entry name" value="OAT_like"/>
    <property type="match status" value="1"/>
</dbReference>
<accession>A0A8I6RK62</accession>
<dbReference type="GO" id="GO:0008483">
    <property type="term" value="F:transaminase activity"/>
    <property type="evidence" value="ECO:0007669"/>
    <property type="project" value="InterPro"/>
</dbReference>